<dbReference type="Pfam" id="PF04116">
    <property type="entry name" value="FA_hydroxylase"/>
    <property type="match status" value="1"/>
</dbReference>
<dbReference type="OMA" id="FMPTGWR"/>
<keyword evidence="8" id="KW-0443">Lipid metabolism</keyword>
<comment type="cofactor">
    <cofactor evidence="1">
        <name>Fe cation</name>
        <dbReference type="ChEBI" id="CHEBI:24875"/>
    </cofactor>
</comment>
<keyword evidence="18" id="KW-1185">Reference proteome</keyword>
<feature type="domain" description="Alkylglycerol monooxygenase C-terminal" evidence="16">
    <location>
        <begin position="319"/>
        <end position="387"/>
    </location>
</feature>
<dbReference type="STRING" id="48709.A0A1D2MM50"/>
<accession>A0A1D2MM50</accession>
<sequence>MEIAKGFGRLFYIISPNETAVEKVEDIPHPDYINKAIPYFITLILLEYVVQVHTNTRKTRLNDGIVSLAHGLYLGCQEFLFRGIEHYVYIKIYEKYRLVELPWDSPYTWYLAAIGVDLGYYWVHRACHEVNIFWAQHQVHHSSEDYNLTTALRQAGFQGWIAWIFYLPLAFFVPSPIFLIHQQFNLLFQFWIHTEVIESLGPLEWILNTPKHHRIHHGSNRYCLDKNYAGVLIIWDRMFGTFAEEKPGEEIKYGLVEDIFYVPKIWNRMKEYNNWGDKLSVLLKGPGWSPGKPRLGDLNEVPLYPTRETYDVKVSTWKSVYVVVHFLVLLLCINFLAESNDQLSQMTVLAVIIYVISSLTSTSFILEDKPRGVYTEALRCLFTTCLISTFIWLVELLKLQFIGYKKYRTE</sequence>
<keyword evidence="9 14" id="KW-0472">Membrane</keyword>
<evidence type="ECO:0000259" key="15">
    <source>
        <dbReference type="Pfam" id="PF04116"/>
    </source>
</evidence>
<feature type="transmembrane region" description="Helical" evidence="14">
    <location>
        <begin position="320"/>
        <end position="337"/>
    </location>
</feature>
<keyword evidence="5 14" id="KW-1133">Transmembrane helix</keyword>
<evidence type="ECO:0000256" key="10">
    <source>
        <dbReference type="ARBA" id="ARBA00038190"/>
    </source>
</evidence>
<evidence type="ECO:0000259" key="16">
    <source>
        <dbReference type="Pfam" id="PF24858"/>
    </source>
</evidence>
<dbReference type="GO" id="GO:0005789">
    <property type="term" value="C:endoplasmic reticulum membrane"/>
    <property type="evidence" value="ECO:0007669"/>
    <property type="project" value="UniProtKB-SubCell"/>
</dbReference>
<evidence type="ECO:0000256" key="7">
    <source>
        <dbReference type="ARBA" id="ARBA00023004"/>
    </source>
</evidence>
<dbReference type="PANTHER" id="PTHR21624:SF1">
    <property type="entry name" value="ALKYLGLYCEROL MONOOXYGENASE"/>
    <property type="match status" value="1"/>
</dbReference>
<reference evidence="17 18" key="1">
    <citation type="journal article" date="2016" name="Genome Biol. Evol.">
        <title>Gene Family Evolution Reflects Adaptation to Soil Environmental Stressors in the Genome of the Collembolan Orchesella cincta.</title>
        <authorList>
            <person name="Faddeeva-Vakhrusheva A."/>
            <person name="Derks M.F."/>
            <person name="Anvar S.Y."/>
            <person name="Agamennone V."/>
            <person name="Suring W."/>
            <person name="Smit S."/>
            <person name="van Straalen N.M."/>
            <person name="Roelofs D."/>
        </authorList>
    </citation>
    <scope>NUCLEOTIDE SEQUENCE [LARGE SCALE GENOMIC DNA]</scope>
    <source>
        <tissue evidence="17">Mixed pool</tissue>
    </source>
</reference>
<dbReference type="GO" id="GO:0008610">
    <property type="term" value="P:lipid biosynthetic process"/>
    <property type="evidence" value="ECO:0007669"/>
    <property type="project" value="InterPro"/>
</dbReference>
<keyword evidence="4" id="KW-0256">Endoplasmic reticulum</keyword>
<protein>
    <recommendedName>
        <fullName evidence="12">Alkylglycerol monooxygenase</fullName>
        <ecNumber evidence="11">1.14.16.5</ecNumber>
    </recommendedName>
</protein>
<dbReference type="AlphaFoldDB" id="A0A1D2MM50"/>
<evidence type="ECO:0000256" key="2">
    <source>
        <dbReference type="ARBA" id="ARBA00004477"/>
    </source>
</evidence>
<evidence type="ECO:0000256" key="12">
    <source>
        <dbReference type="ARBA" id="ARBA00040992"/>
    </source>
</evidence>
<evidence type="ECO:0000256" key="13">
    <source>
        <dbReference type="ARBA" id="ARBA00047556"/>
    </source>
</evidence>
<evidence type="ECO:0000256" key="14">
    <source>
        <dbReference type="SAM" id="Phobius"/>
    </source>
</evidence>
<dbReference type="InterPro" id="IPR051689">
    <property type="entry name" value="Sterol_desaturase/TMEM195"/>
</dbReference>
<evidence type="ECO:0000256" key="5">
    <source>
        <dbReference type="ARBA" id="ARBA00022989"/>
    </source>
</evidence>
<comment type="similarity">
    <text evidence="10">Belongs to the sterol desaturase family. TMEM195 subfamily.</text>
</comment>
<evidence type="ECO:0000256" key="3">
    <source>
        <dbReference type="ARBA" id="ARBA00022692"/>
    </source>
</evidence>
<evidence type="ECO:0000256" key="9">
    <source>
        <dbReference type="ARBA" id="ARBA00023136"/>
    </source>
</evidence>
<comment type="caution">
    <text evidence="17">The sequence shown here is derived from an EMBL/GenBank/DDBJ whole genome shotgun (WGS) entry which is preliminary data.</text>
</comment>
<organism evidence="17 18">
    <name type="scientific">Orchesella cincta</name>
    <name type="common">Springtail</name>
    <name type="synonym">Podura cincta</name>
    <dbReference type="NCBI Taxonomy" id="48709"/>
    <lineage>
        <taxon>Eukaryota</taxon>
        <taxon>Metazoa</taxon>
        <taxon>Ecdysozoa</taxon>
        <taxon>Arthropoda</taxon>
        <taxon>Hexapoda</taxon>
        <taxon>Collembola</taxon>
        <taxon>Entomobryomorpha</taxon>
        <taxon>Entomobryoidea</taxon>
        <taxon>Orchesellidae</taxon>
        <taxon>Orchesellinae</taxon>
        <taxon>Orchesella</taxon>
    </lineage>
</organism>
<comment type="subcellular location">
    <subcellularLocation>
        <location evidence="2">Endoplasmic reticulum membrane</location>
        <topology evidence="2">Multi-pass membrane protein</topology>
    </subcellularLocation>
</comment>
<dbReference type="Proteomes" id="UP000094527">
    <property type="component" value="Unassembled WGS sequence"/>
</dbReference>
<comment type="catalytic activity">
    <reaction evidence="13">
        <text>1-O-(1,2-saturated-alkyl)-sn-glycerol + (6R)-L-erythro-5,6,7,8-tetrahydrobiopterin + O2 = a 1-(1-hydroxyalkyl)-sn-glycerol + (6R)-L-erythro-6,7-dihydrobiopterin + H2O</text>
        <dbReference type="Rhea" id="RHEA:36255"/>
        <dbReference type="ChEBI" id="CHEBI:15377"/>
        <dbReference type="ChEBI" id="CHEBI:15379"/>
        <dbReference type="ChEBI" id="CHEBI:43120"/>
        <dbReference type="ChEBI" id="CHEBI:59560"/>
        <dbReference type="ChEBI" id="CHEBI:73418"/>
        <dbReference type="ChEBI" id="CHEBI:83957"/>
        <dbReference type="EC" id="1.14.16.5"/>
    </reaction>
</comment>
<dbReference type="GO" id="GO:0050479">
    <property type="term" value="F:glyceryl-ether monooxygenase activity"/>
    <property type="evidence" value="ECO:0007669"/>
    <property type="project" value="UniProtKB-EC"/>
</dbReference>
<feature type="transmembrane region" description="Helical" evidence="14">
    <location>
        <begin position="343"/>
        <end position="366"/>
    </location>
</feature>
<dbReference type="PANTHER" id="PTHR21624">
    <property type="entry name" value="STEROL DESATURASE-RELATED PROTEIN"/>
    <property type="match status" value="1"/>
</dbReference>
<dbReference type="InterPro" id="IPR056853">
    <property type="entry name" value="AGMP_C"/>
</dbReference>
<keyword evidence="6" id="KW-0560">Oxidoreductase</keyword>
<dbReference type="Pfam" id="PF24858">
    <property type="entry name" value="AGMP_C"/>
    <property type="match status" value="1"/>
</dbReference>
<dbReference type="EMBL" id="LJIJ01000870">
    <property type="protein sequence ID" value="ODM94028.1"/>
    <property type="molecule type" value="Genomic_DNA"/>
</dbReference>
<evidence type="ECO:0000256" key="8">
    <source>
        <dbReference type="ARBA" id="ARBA00023098"/>
    </source>
</evidence>
<feature type="transmembrane region" description="Helical" evidence="14">
    <location>
        <begin position="378"/>
        <end position="397"/>
    </location>
</feature>
<name>A0A1D2MM50_ORCCI</name>
<keyword evidence="7" id="KW-0408">Iron</keyword>
<keyword evidence="3 14" id="KW-0812">Transmembrane</keyword>
<keyword evidence="17" id="KW-0503">Monooxygenase</keyword>
<dbReference type="GO" id="GO:0005506">
    <property type="term" value="F:iron ion binding"/>
    <property type="evidence" value="ECO:0007669"/>
    <property type="project" value="InterPro"/>
</dbReference>
<evidence type="ECO:0000313" key="18">
    <source>
        <dbReference type="Proteomes" id="UP000094527"/>
    </source>
</evidence>
<proteinExistence type="inferred from homology"/>
<dbReference type="InterPro" id="IPR006694">
    <property type="entry name" value="Fatty_acid_hydroxylase"/>
</dbReference>
<evidence type="ECO:0000256" key="6">
    <source>
        <dbReference type="ARBA" id="ARBA00023002"/>
    </source>
</evidence>
<evidence type="ECO:0000256" key="4">
    <source>
        <dbReference type="ARBA" id="ARBA00022824"/>
    </source>
</evidence>
<gene>
    <name evidence="17" type="ORF">Ocin01_12659</name>
</gene>
<feature type="domain" description="Fatty acid hydroxylase" evidence="15">
    <location>
        <begin position="110"/>
        <end position="241"/>
    </location>
</feature>
<evidence type="ECO:0000256" key="1">
    <source>
        <dbReference type="ARBA" id="ARBA00001962"/>
    </source>
</evidence>
<dbReference type="EC" id="1.14.16.5" evidence="11"/>
<evidence type="ECO:0000313" key="17">
    <source>
        <dbReference type="EMBL" id="ODM94028.1"/>
    </source>
</evidence>
<feature type="transmembrane region" description="Helical" evidence="14">
    <location>
        <begin position="160"/>
        <end position="180"/>
    </location>
</feature>
<feature type="non-terminal residue" evidence="17">
    <location>
        <position position="410"/>
    </location>
</feature>
<dbReference type="OrthoDB" id="6354873at2759"/>
<dbReference type="GO" id="GO:0006643">
    <property type="term" value="P:membrane lipid metabolic process"/>
    <property type="evidence" value="ECO:0007669"/>
    <property type="project" value="TreeGrafter"/>
</dbReference>
<evidence type="ECO:0000256" key="11">
    <source>
        <dbReference type="ARBA" id="ARBA00039026"/>
    </source>
</evidence>